<reference evidence="3" key="1">
    <citation type="journal article" date="2014" name="Proc. Natl. Acad. Sci. U.S.A.">
        <title>Extensive sampling of basidiomycete genomes demonstrates inadequacy of the white-rot/brown-rot paradigm for wood decay fungi.</title>
        <authorList>
            <person name="Riley R."/>
            <person name="Salamov A.A."/>
            <person name="Brown D.W."/>
            <person name="Nagy L.G."/>
            <person name="Floudas D."/>
            <person name="Held B.W."/>
            <person name="Levasseur A."/>
            <person name="Lombard V."/>
            <person name="Morin E."/>
            <person name="Otillar R."/>
            <person name="Lindquist E.A."/>
            <person name="Sun H."/>
            <person name="LaButti K.M."/>
            <person name="Schmutz J."/>
            <person name="Jabbour D."/>
            <person name="Luo H."/>
            <person name="Baker S.E."/>
            <person name="Pisabarro A.G."/>
            <person name="Walton J.D."/>
            <person name="Blanchette R.A."/>
            <person name="Henrissat B."/>
            <person name="Martin F."/>
            <person name="Cullen D."/>
            <person name="Hibbett D.S."/>
            <person name="Grigoriev I.V."/>
        </authorList>
    </citation>
    <scope>NUCLEOTIDE SEQUENCE [LARGE SCALE GENOMIC DNA]</scope>
    <source>
        <strain evidence="3">FD-172 SS1</strain>
    </source>
</reference>
<feature type="compositionally biased region" description="Acidic residues" evidence="1">
    <location>
        <begin position="8"/>
        <end position="18"/>
    </location>
</feature>
<evidence type="ECO:0000313" key="2">
    <source>
        <dbReference type="EMBL" id="KDQ12131.1"/>
    </source>
</evidence>
<dbReference type="OrthoDB" id="3069368at2759"/>
<sequence>MPRSFASDNDEYDDENDRLDDGSWGPDGLDNGDLDTDFDSMASDNDDDDEIDFGGANDDRISHSSHGTDVGQLNNQFAATSLAAAPVSSRSMVQPQTYRAGGSNMCVICGIKPAYSQNGKSYPTCGLTCAAKYRARGTGSGGGSTSAAAVVIFCCVCGKKPAYNQGGKSYPTCGNTCGGKYKTGNFTRLCVICGQRPAYNQNGKSYPTCGLACSPKYKVVHGGAGGGRNSSTKLCVVSSPQKFPSMQSSQLALLDMSQTSALQPGL</sequence>
<feature type="region of interest" description="Disordered" evidence="1">
    <location>
        <begin position="1"/>
        <end position="67"/>
    </location>
</feature>
<feature type="compositionally biased region" description="Acidic residues" evidence="1">
    <location>
        <begin position="30"/>
        <end position="52"/>
    </location>
</feature>
<accession>A0A067MKM8</accession>
<proteinExistence type="predicted"/>
<dbReference type="EMBL" id="KL198052">
    <property type="protein sequence ID" value="KDQ12131.1"/>
    <property type="molecule type" value="Genomic_DNA"/>
</dbReference>
<dbReference type="Proteomes" id="UP000027195">
    <property type="component" value="Unassembled WGS sequence"/>
</dbReference>
<dbReference type="InParanoid" id="A0A067MKM8"/>
<organism evidence="2 3">
    <name type="scientific">Botryobasidium botryosum (strain FD-172 SS1)</name>
    <dbReference type="NCBI Taxonomy" id="930990"/>
    <lineage>
        <taxon>Eukaryota</taxon>
        <taxon>Fungi</taxon>
        <taxon>Dikarya</taxon>
        <taxon>Basidiomycota</taxon>
        <taxon>Agaricomycotina</taxon>
        <taxon>Agaricomycetes</taxon>
        <taxon>Cantharellales</taxon>
        <taxon>Botryobasidiaceae</taxon>
        <taxon>Botryobasidium</taxon>
    </lineage>
</organism>
<evidence type="ECO:0000313" key="3">
    <source>
        <dbReference type="Proteomes" id="UP000027195"/>
    </source>
</evidence>
<gene>
    <name evidence="2" type="ORF">BOTBODRAFT_56992</name>
</gene>
<dbReference type="HOGENOM" id="CLU_1045825_0_0_1"/>
<name>A0A067MKM8_BOTB1</name>
<protein>
    <submittedName>
        <fullName evidence="2">Uncharacterized protein</fullName>
    </submittedName>
</protein>
<dbReference type="AlphaFoldDB" id="A0A067MKM8"/>
<evidence type="ECO:0000256" key="1">
    <source>
        <dbReference type="SAM" id="MobiDB-lite"/>
    </source>
</evidence>
<keyword evidence="3" id="KW-1185">Reference proteome</keyword>